<evidence type="ECO:0000313" key="2">
    <source>
        <dbReference type="Proteomes" id="UP000430146"/>
    </source>
</evidence>
<accession>A0A5S9R8E8</accession>
<dbReference type="EMBL" id="CACSIP010000055">
    <property type="protein sequence ID" value="CAA0134577.1"/>
    <property type="molecule type" value="Genomic_DNA"/>
</dbReference>
<reference evidence="1 2" key="1">
    <citation type="submission" date="2019-11" db="EMBL/GenBank/DDBJ databases">
        <authorList>
            <person name="Holert J."/>
        </authorList>
    </citation>
    <scope>NUCLEOTIDE SEQUENCE [LARGE SCALE GENOMIC DNA]</scope>
    <source>
        <strain evidence="1">BC8_1</strain>
    </source>
</reference>
<organism evidence="1 2">
    <name type="scientific">Mycolicibacterium vanbaalenii</name>
    <name type="common">Mycobacterium vanbaalenii</name>
    <dbReference type="NCBI Taxonomy" id="110539"/>
    <lineage>
        <taxon>Bacteria</taxon>
        <taxon>Bacillati</taxon>
        <taxon>Actinomycetota</taxon>
        <taxon>Actinomycetes</taxon>
        <taxon>Mycobacteriales</taxon>
        <taxon>Mycobacteriaceae</taxon>
        <taxon>Mycolicibacterium</taxon>
    </lineage>
</organism>
<dbReference type="OrthoDB" id="9983756at2"/>
<proteinExistence type="predicted"/>
<keyword evidence="2" id="KW-1185">Reference proteome</keyword>
<sequence>MTTWEPMDVEMMETQGGGGTLVSPHPAHDPEWSRMDELRWRAGVLRANTGVTVTFNDQPTFRRQDRTARFPELVGVIVEGPAGSMSCSEFDRDLLAFLNAVEVGASVMGTMLGAAAP</sequence>
<dbReference type="AlphaFoldDB" id="A0A5S9R8E8"/>
<dbReference type="Proteomes" id="UP000430146">
    <property type="component" value="Unassembled WGS sequence"/>
</dbReference>
<gene>
    <name evidence="1" type="ORF">AELLOGFF_06393</name>
</gene>
<evidence type="ECO:0000313" key="1">
    <source>
        <dbReference type="EMBL" id="CAA0134577.1"/>
    </source>
</evidence>
<protein>
    <submittedName>
        <fullName evidence="1">Uncharacterized protein</fullName>
    </submittedName>
</protein>
<name>A0A5S9R8E8_MYCVN</name>
<dbReference type="RefSeq" id="WP_159234789.1">
    <property type="nucleotide sequence ID" value="NZ_CACSIP010000055.1"/>
</dbReference>